<sequence length="230" mass="25644" precursor="true">MSYFKRSLSILTLSGIFIFANPAHAGLFDDNEARKAILDIRTQLDATVKTVEQQQNRIAELDQEISKLRGQNEQLQNAVTALTTQQESGFESLNTRLIKLEPMNAEQRAQFEFDEALTIIQNNDYSGAYKAFDRHAKKYPQSEQLPLVEFWRATAAYGTRNYAAAIAGFNRFLKQNPNHEKTADALLTLGSAQIETGKKAEGQATLQQLINQFPTSEAAKTAAKVLSGNQ</sequence>
<protein>
    <recommendedName>
        <fullName evidence="2">Cell division coordinator CpoB</fullName>
    </recommendedName>
</protein>
<comment type="similarity">
    <text evidence="2">Belongs to the CpoB family.</text>
</comment>
<dbReference type="InterPro" id="IPR011990">
    <property type="entry name" value="TPR-like_helical_dom_sf"/>
</dbReference>
<evidence type="ECO:0000313" key="5">
    <source>
        <dbReference type="Proteomes" id="UP000614287"/>
    </source>
</evidence>
<keyword evidence="2" id="KW-0574">Periplasm</keyword>
<keyword evidence="2" id="KW-0132">Cell division</keyword>
<dbReference type="Pfam" id="PF13525">
    <property type="entry name" value="YfiO"/>
    <property type="match status" value="1"/>
</dbReference>
<feature type="coiled-coil region" evidence="2">
    <location>
        <begin position="44"/>
        <end position="85"/>
    </location>
</feature>
<dbReference type="InterPro" id="IPR039565">
    <property type="entry name" value="BamD-like"/>
</dbReference>
<comment type="function">
    <text evidence="2">Mediates coordination of peptidoglycan synthesis and outer membrane constriction during cell division.</text>
</comment>
<accession>A0A8J3FZI1</accession>
<dbReference type="Gene3D" id="1.25.40.10">
    <property type="entry name" value="Tetratricopeptide repeat domain"/>
    <property type="match status" value="1"/>
</dbReference>
<keyword evidence="2" id="KW-0131">Cell cycle</keyword>
<gene>
    <name evidence="2" type="primary">cpoB</name>
    <name evidence="4" type="ORF">GCM10009007_06880</name>
</gene>
<comment type="subcellular location">
    <subcellularLocation>
        <location evidence="2">Periplasm</location>
    </subcellularLocation>
</comment>
<feature type="signal peptide" evidence="2">
    <location>
        <begin position="1"/>
        <end position="25"/>
    </location>
</feature>
<dbReference type="SUPFAM" id="SSF48452">
    <property type="entry name" value="TPR-like"/>
    <property type="match status" value="1"/>
</dbReference>
<dbReference type="Proteomes" id="UP000614287">
    <property type="component" value="Unassembled WGS sequence"/>
</dbReference>
<evidence type="ECO:0000313" key="4">
    <source>
        <dbReference type="EMBL" id="GHA68737.1"/>
    </source>
</evidence>
<keyword evidence="5" id="KW-1185">Reference proteome</keyword>
<comment type="caution">
    <text evidence="4">The sequence shown here is derived from an EMBL/GenBank/DDBJ whole genome shotgun (WGS) entry which is preliminary data.</text>
</comment>
<evidence type="ECO:0000256" key="2">
    <source>
        <dbReference type="HAMAP-Rule" id="MF_02066"/>
    </source>
</evidence>
<organism evidence="4 5">
    <name type="scientific">Formosimonas limnophila</name>
    <dbReference type="NCBI Taxonomy" id="1384487"/>
    <lineage>
        <taxon>Bacteria</taxon>
        <taxon>Pseudomonadati</taxon>
        <taxon>Pseudomonadota</taxon>
        <taxon>Betaproteobacteria</taxon>
        <taxon>Burkholderiales</taxon>
        <taxon>Burkholderiaceae</taxon>
        <taxon>Formosimonas</taxon>
    </lineage>
</organism>
<feature type="chain" id="PRO_5035346824" description="Cell division coordinator CpoB" evidence="2">
    <location>
        <begin position="26"/>
        <end position="230"/>
    </location>
</feature>
<reference evidence="4" key="2">
    <citation type="submission" date="2020-09" db="EMBL/GenBank/DDBJ databases">
        <authorList>
            <person name="Sun Q."/>
            <person name="Kim S."/>
        </authorList>
    </citation>
    <scope>NUCLEOTIDE SEQUENCE</scope>
    <source>
        <strain evidence="4">KCTC 32501</strain>
    </source>
</reference>
<dbReference type="RefSeq" id="WP_189491639.1">
    <property type="nucleotide sequence ID" value="NZ_BMZG01000003.1"/>
</dbReference>
<dbReference type="GO" id="GO:0043093">
    <property type="term" value="P:FtsZ-dependent cytokinesis"/>
    <property type="evidence" value="ECO:0007669"/>
    <property type="project" value="UniProtKB-UniRule"/>
</dbReference>
<dbReference type="NCBIfam" id="TIGR02795">
    <property type="entry name" value="tol_pal_ybgF"/>
    <property type="match status" value="1"/>
</dbReference>
<dbReference type="GO" id="GO:0030288">
    <property type="term" value="C:outer membrane-bounded periplasmic space"/>
    <property type="evidence" value="ECO:0007669"/>
    <property type="project" value="UniProtKB-UniRule"/>
</dbReference>
<keyword evidence="2" id="KW-0175">Coiled coil</keyword>
<dbReference type="AlphaFoldDB" id="A0A8J3FZI1"/>
<feature type="domain" description="Outer membrane lipoprotein BamD-like" evidence="3">
    <location>
        <begin position="113"/>
        <end position="226"/>
    </location>
</feature>
<dbReference type="Gene3D" id="1.20.5.340">
    <property type="match status" value="1"/>
</dbReference>
<reference evidence="4" key="1">
    <citation type="journal article" date="2014" name="Int. J. Syst. Evol. Microbiol.">
        <title>Complete genome sequence of Corynebacterium casei LMG S-19264T (=DSM 44701T), isolated from a smear-ripened cheese.</title>
        <authorList>
            <consortium name="US DOE Joint Genome Institute (JGI-PGF)"/>
            <person name="Walter F."/>
            <person name="Albersmeier A."/>
            <person name="Kalinowski J."/>
            <person name="Ruckert C."/>
        </authorList>
    </citation>
    <scope>NUCLEOTIDE SEQUENCE</scope>
    <source>
        <strain evidence="4">KCTC 32501</strain>
    </source>
</reference>
<dbReference type="InterPro" id="IPR014162">
    <property type="entry name" value="CpoB_C"/>
</dbReference>
<evidence type="ECO:0000259" key="3">
    <source>
        <dbReference type="Pfam" id="PF13525"/>
    </source>
</evidence>
<proteinExistence type="inferred from homology"/>
<dbReference type="HAMAP" id="MF_02066">
    <property type="entry name" value="CpoB"/>
    <property type="match status" value="1"/>
</dbReference>
<dbReference type="InterPro" id="IPR034706">
    <property type="entry name" value="CpoB"/>
</dbReference>
<name>A0A8J3FZI1_9BURK</name>
<keyword evidence="1 2" id="KW-0732">Signal</keyword>
<dbReference type="EMBL" id="BMZG01000003">
    <property type="protein sequence ID" value="GHA68737.1"/>
    <property type="molecule type" value="Genomic_DNA"/>
</dbReference>
<dbReference type="GO" id="GO:0070206">
    <property type="term" value="P:protein trimerization"/>
    <property type="evidence" value="ECO:0007669"/>
    <property type="project" value="InterPro"/>
</dbReference>
<evidence type="ECO:0000256" key="1">
    <source>
        <dbReference type="ARBA" id="ARBA00022729"/>
    </source>
</evidence>